<dbReference type="NCBIfam" id="TIGR02532">
    <property type="entry name" value="IV_pilin_GFxxxE"/>
    <property type="match status" value="1"/>
</dbReference>
<protein>
    <submittedName>
        <fullName evidence="3">Prepilin-type N-terminal cleavage/methylation domain-containing protein</fullName>
    </submittedName>
</protein>
<proteinExistence type="predicted"/>
<organism evidence="3">
    <name type="scientific">Eiseniibacteriota bacterium</name>
    <dbReference type="NCBI Taxonomy" id="2212470"/>
    <lineage>
        <taxon>Bacteria</taxon>
        <taxon>Candidatus Eiseniibacteriota</taxon>
    </lineage>
</organism>
<dbReference type="InterPro" id="IPR045584">
    <property type="entry name" value="Pilin-like"/>
</dbReference>
<dbReference type="Pfam" id="PF07963">
    <property type="entry name" value="N_methyl"/>
    <property type="match status" value="1"/>
</dbReference>
<name>A0A832I561_UNCEI</name>
<dbReference type="PANTHER" id="PTHR30093">
    <property type="entry name" value="GENERAL SECRETION PATHWAY PROTEIN G"/>
    <property type="match status" value="1"/>
</dbReference>
<dbReference type="PANTHER" id="PTHR30093:SF34">
    <property type="entry name" value="PREPILIN PEPTIDASE-DEPENDENT PROTEIN D"/>
    <property type="match status" value="1"/>
</dbReference>
<evidence type="ECO:0000256" key="2">
    <source>
        <dbReference type="SAM" id="Phobius"/>
    </source>
</evidence>
<keyword evidence="2" id="KW-0812">Transmembrane</keyword>
<dbReference type="SUPFAM" id="SSF54523">
    <property type="entry name" value="Pili subunits"/>
    <property type="match status" value="1"/>
</dbReference>
<dbReference type="Gene3D" id="3.30.700.10">
    <property type="entry name" value="Glycoprotein, Type 4 Pilin"/>
    <property type="match status" value="1"/>
</dbReference>
<sequence length="142" mass="15131">MRMFKNQKGFTLMELMVVIVIVAILAAVAVPLYINYVKDAQRTEAKGAIGAVITAEQTYFQVHGTYAALPAPGFVKNPTPGSQNGLNCDLTEALSNWQIVVDPAGPGGYTVTATGIAGRPSEGLTVTYTYDRTTGEGTWSDQ</sequence>
<dbReference type="Pfam" id="PF16732">
    <property type="entry name" value="ComP_DUS"/>
    <property type="match status" value="1"/>
</dbReference>
<dbReference type="GO" id="GO:0043683">
    <property type="term" value="P:type IV pilus assembly"/>
    <property type="evidence" value="ECO:0007669"/>
    <property type="project" value="InterPro"/>
</dbReference>
<feature type="transmembrane region" description="Helical" evidence="2">
    <location>
        <begin position="12"/>
        <end position="34"/>
    </location>
</feature>
<evidence type="ECO:0000256" key="1">
    <source>
        <dbReference type="ARBA" id="ARBA00022481"/>
    </source>
</evidence>
<gene>
    <name evidence="3" type="ORF">ENR23_14440</name>
</gene>
<reference evidence="3" key="1">
    <citation type="journal article" date="2020" name="mSystems">
        <title>Genome- and Community-Level Interaction Insights into Carbon Utilization and Element Cycling Functions of Hydrothermarchaeota in Hydrothermal Sediment.</title>
        <authorList>
            <person name="Zhou Z."/>
            <person name="Liu Y."/>
            <person name="Xu W."/>
            <person name="Pan J."/>
            <person name="Luo Z.H."/>
            <person name="Li M."/>
        </authorList>
    </citation>
    <scope>NUCLEOTIDE SEQUENCE [LARGE SCALE GENOMIC DNA]</scope>
    <source>
        <strain evidence="3">SpSt-381</strain>
    </source>
</reference>
<dbReference type="EMBL" id="DSQF01000030">
    <property type="protein sequence ID" value="HGZ44578.1"/>
    <property type="molecule type" value="Genomic_DNA"/>
</dbReference>
<dbReference type="InterPro" id="IPR031982">
    <property type="entry name" value="PilE-like"/>
</dbReference>
<dbReference type="InterPro" id="IPR012902">
    <property type="entry name" value="N_methyl_site"/>
</dbReference>
<dbReference type="AlphaFoldDB" id="A0A832I561"/>
<accession>A0A832I561</accession>
<keyword evidence="2" id="KW-0472">Membrane</keyword>
<keyword evidence="2" id="KW-1133">Transmembrane helix</keyword>
<evidence type="ECO:0000313" key="3">
    <source>
        <dbReference type="EMBL" id="HGZ44578.1"/>
    </source>
</evidence>
<comment type="caution">
    <text evidence="3">The sequence shown here is derived from an EMBL/GenBank/DDBJ whole genome shotgun (WGS) entry which is preliminary data.</text>
</comment>
<keyword evidence="1" id="KW-0488">Methylation</keyword>